<evidence type="ECO:0000256" key="7">
    <source>
        <dbReference type="ARBA" id="ARBA00022989"/>
    </source>
</evidence>
<evidence type="ECO:0000256" key="8">
    <source>
        <dbReference type="ARBA" id="ARBA00023034"/>
    </source>
</evidence>
<dbReference type="PANTHER" id="PTHR47549">
    <property type="entry name" value="GOLGI APPARATUS MEMBRANE PROTEIN TVP38-RELATED"/>
    <property type="match status" value="1"/>
</dbReference>
<evidence type="ECO:0000313" key="13">
    <source>
        <dbReference type="EMBL" id="RSH91002.1"/>
    </source>
</evidence>
<name>A0A427YIU1_9TREE</name>
<protein>
    <recommendedName>
        <fullName evidence="4">Golgi apparatus membrane protein TVP38</fullName>
    </recommendedName>
    <alternativeName>
        <fullName evidence="5">Golgi apparatus membrane protein tvp38</fullName>
    </alternativeName>
</protein>
<keyword evidence="14" id="KW-1185">Reference proteome</keyword>
<reference evidence="13 14" key="1">
    <citation type="submission" date="2018-11" db="EMBL/GenBank/DDBJ databases">
        <title>Genome sequence of Saitozyma podzolica DSM 27192.</title>
        <authorList>
            <person name="Aliyu H."/>
            <person name="Gorte O."/>
            <person name="Ochsenreither K."/>
        </authorList>
    </citation>
    <scope>NUCLEOTIDE SEQUENCE [LARGE SCALE GENOMIC DNA]</scope>
    <source>
        <strain evidence="13 14">DSM 27192</strain>
    </source>
</reference>
<keyword evidence="7 11" id="KW-1133">Transmembrane helix</keyword>
<keyword evidence="9 11" id="KW-0472">Membrane</keyword>
<feature type="compositionally biased region" description="Low complexity" evidence="10">
    <location>
        <begin position="1"/>
        <end position="15"/>
    </location>
</feature>
<evidence type="ECO:0000256" key="6">
    <source>
        <dbReference type="ARBA" id="ARBA00022692"/>
    </source>
</evidence>
<evidence type="ECO:0000256" key="9">
    <source>
        <dbReference type="ARBA" id="ARBA00023136"/>
    </source>
</evidence>
<comment type="similarity">
    <text evidence="3">Belongs to the TVP38/TMEM64 family.</text>
</comment>
<evidence type="ECO:0000256" key="1">
    <source>
        <dbReference type="ARBA" id="ARBA00002978"/>
    </source>
</evidence>
<feature type="transmembrane region" description="Helical" evidence="11">
    <location>
        <begin position="172"/>
        <end position="197"/>
    </location>
</feature>
<dbReference type="OrthoDB" id="166803at2759"/>
<sequence length="377" mass="42873">MSQPSSNNPSSSSTSLIAHTPSGDAHGLPSYTSTTDSRLESEPVIPTQPQDQPQPTMSNEVPMQHHHGGVMHETDEELTEDERIEYEKGLITWEKAKDWRFWFRKEWWYYYLVFIFLIIIVALMAFFHTRIVDWLTPFVRKLQQLKYGWLIPPAIIFVLSFPPLFGNEIVMVLVGIVWGLGKGFAIVAVGTILGEIANYVVFKYWCRARADRMAKKSLNYACLSQAIVEGGFFMAWCVRLSAVPTHITTVIFAVCGLKFYHFFIALILGLPKQLVGVYVGVVLAQPSGNSHLVSDLVWAAYAVITVFSLWYIYHGMTRVRRKVLLGMREDLRRKHIRVTDPSVDPDLVEQGARSGPEGMGLENSSTDRMFDDDQYKK</sequence>
<evidence type="ECO:0000256" key="10">
    <source>
        <dbReference type="SAM" id="MobiDB-lite"/>
    </source>
</evidence>
<evidence type="ECO:0000256" key="3">
    <source>
        <dbReference type="ARBA" id="ARBA00008640"/>
    </source>
</evidence>
<comment type="function">
    <text evidence="1">Golgi membrane protein involved in vesicular trafficking and spindle migration.</text>
</comment>
<comment type="caution">
    <text evidence="13">The sequence shown here is derived from an EMBL/GenBank/DDBJ whole genome shotgun (WGS) entry which is preliminary data.</text>
</comment>
<feature type="compositionally biased region" description="Low complexity" evidence="10">
    <location>
        <begin position="47"/>
        <end position="56"/>
    </location>
</feature>
<keyword evidence="6 11" id="KW-0812">Transmembrane</keyword>
<evidence type="ECO:0000259" key="12">
    <source>
        <dbReference type="Pfam" id="PF09335"/>
    </source>
</evidence>
<dbReference type="PANTHER" id="PTHR47549:SF2">
    <property type="entry name" value="GOLGI APPARATUS MEMBRANE PROTEIN TVP38"/>
    <property type="match status" value="1"/>
</dbReference>
<dbReference type="AlphaFoldDB" id="A0A427YIU1"/>
<evidence type="ECO:0000256" key="4">
    <source>
        <dbReference type="ARBA" id="ARBA00013533"/>
    </source>
</evidence>
<dbReference type="InterPro" id="IPR032816">
    <property type="entry name" value="VTT_dom"/>
</dbReference>
<feature type="transmembrane region" description="Helical" evidence="11">
    <location>
        <begin position="107"/>
        <end position="127"/>
    </location>
</feature>
<feature type="transmembrane region" description="Helical" evidence="11">
    <location>
        <begin position="296"/>
        <end position="313"/>
    </location>
</feature>
<proteinExistence type="inferred from homology"/>
<feature type="region of interest" description="Disordered" evidence="10">
    <location>
        <begin position="342"/>
        <end position="377"/>
    </location>
</feature>
<feature type="domain" description="VTT" evidence="12">
    <location>
        <begin position="167"/>
        <end position="280"/>
    </location>
</feature>
<evidence type="ECO:0000256" key="5">
    <source>
        <dbReference type="ARBA" id="ARBA00020673"/>
    </source>
</evidence>
<feature type="compositionally biased region" description="Basic and acidic residues" evidence="10">
    <location>
        <begin position="368"/>
        <end position="377"/>
    </location>
</feature>
<accession>A0A427YIU1</accession>
<feature type="transmembrane region" description="Helical" evidence="11">
    <location>
        <begin position="250"/>
        <end position="270"/>
    </location>
</feature>
<gene>
    <name evidence="13" type="primary">TVP38_4</name>
    <name evidence="13" type="ORF">EHS25_010178</name>
</gene>
<dbReference type="GO" id="GO:0000139">
    <property type="term" value="C:Golgi membrane"/>
    <property type="evidence" value="ECO:0007669"/>
    <property type="project" value="UniProtKB-SubCell"/>
</dbReference>
<dbReference type="Proteomes" id="UP000279259">
    <property type="component" value="Unassembled WGS sequence"/>
</dbReference>
<feature type="region of interest" description="Disordered" evidence="10">
    <location>
        <begin position="1"/>
        <end position="66"/>
    </location>
</feature>
<dbReference type="InterPro" id="IPR051076">
    <property type="entry name" value="Golgi_membrane_TVP38/TMEM64"/>
</dbReference>
<evidence type="ECO:0000256" key="2">
    <source>
        <dbReference type="ARBA" id="ARBA00004653"/>
    </source>
</evidence>
<feature type="transmembrane region" description="Helical" evidence="11">
    <location>
        <begin position="147"/>
        <end position="165"/>
    </location>
</feature>
<comment type="subcellular location">
    <subcellularLocation>
        <location evidence="2">Golgi apparatus membrane</location>
        <topology evidence="2">Multi-pass membrane protein</topology>
    </subcellularLocation>
</comment>
<dbReference type="Pfam" id="PF09335">
    <property type="entry name" value="VTT_dom"/>
    <property type="match status" value="1"/>
</dbReference>
<keyword evidence="8" id="KW-0333">Golgi apparatus</keyword>
<evidence type="ECO:0000313" key="14">
    <source>
        <dbReference type="Proteomes" id="UP000279259"/>
    </source>
</evidence>
<evidence type="ECO:0000256" key="11">
    <source>
        <dbReference type="SAM" id="Phobius"/>
    </source>
</evidence>
<organism evidence="13 14">
    <name type="scientific">Saitozyma podzolica</name>
    <dbReference type="NCBI Taxonomy" id="1890683"/>
    <lineage>
        <taxon>Eukaryota</taxon>
        <taxon>Fungi</taxon>
        <taxon>Dikarya</taxon>
        <taxon>Basidiomycota</taxon>
        <taxon>Agaricomycotina</taxon>
        <taxon>Tremellomycetes</taxon>
        <taxon>Tremellales</taxon>
        <taxon>Trimorphomycetaceae</taxon>
        <taxon>Saitozyma</taxon>
    </lineage>
</organism>
<dbReference type="STRING" id="1890683.A0A427YIU1"/>
<dbReference type="EMBL" id="RSCD01000009">
    <property type="protein sequence ID" value="RSH91002.1"/>
    <property type="molecule type" value="Genomic_DNA"/>
</dbReference>